<comment type="caution">
    <text evidence="2">The sequence shown here is derived from an EMBL/GenBank/DDBJ whole genome shotgun (WGS) entry which is preliminary data.</text>
</comment>
<reference evidence="2" key="2">
    <citation type="submission" date="2020-09" db="EMBL/GenBank/DDBJ databases">
        <authorList>
            <person name="Sun Q."/>
            <person name="Zhou Y."/>
        </authorList>
    </citation>
    <scope>NUCLEOTIDE SEQUENCE</scope>
    <source>
        <strain evidence="2">CGMCC 4.7110</strain>
    </source>
</reference>
<reference evidence="2" key="1">
    <citation type="journal article" date="2014" name="Int. J. Syst. Evol. Microbiol.">
        <title>Complete genome sequence of Corynebacterium casei LMG S-19264T (=DSM 44701T), isolated from a smear-ripened cheese.</title>
        <authorList>
            <consortium name="US DOE Joint Genome Institute (JGI-PGF)"/>
            <person name="Walter F."/>
            <person name="Albersmeier A."/>
            <person name="Kalinowski J."/>
            <person name="Ruckert C."/>
        </authorList>
    </citation>
    <scope>NUCLEOTIDE SEQUENCE</scope>
    <source>
        <strain evidence="2">CGMCC 4.7110</strain>
    </source>
</reference>
<dbReference type="EMBL" id="BMML01000002">
    <property type="protein sequence ID" value="GGM94495.1"/>
    <property type="molecule type" value="Genomic_DNA"/>
</dbReference>
<name>A0A917UHD7_9ACTN</name>
<evidence type="ECO:0000313" key="3">
    <source>
        <dbReference type="Proteomes" id="UP000653411"/>
    </source>
</evidence>
<sequence>MHASARSLEGCARPGVALSPGTSPNATLPVVGAGESERIRAWGSFRCSFGVDPGHTPLGLRA</sequence>
<dbReference type="Proteomes" id="UP000653411">
    <property type="component" value="Unassembled WGS sequence"/>
</dbReference>
<accession>A0A917UHD7</accession>
<evidence type="ECO:0000313" key="2">
    <source>
        <dbReference type="EMBL" id="GGM94495.1"/>
    </source>
</evidence>
<protein>
    <submittedName>
        <fullName evidence="2">Uncharacterized protein</fullName>
    </submittedName>
</protein>
<keyword evidence="3" id="KW-1185">Reference proteome</keyword>
<feature type="region of interest" description="Disordered" evidence="1">
    <location>
        <begin position="1"/>
        <end position="28"/>
    </location>
</feature>
<organism evidence="2 3">
    <name type="scientific">Streptomyces fuscichromogenes</name>
    <dbReference type="NCBI Taxonomy" id="1324013"/>
    <lineage>
        <taxon>Bacteria</taxon>
        <taxon>Bacillati</taxon>
        <taxon>Actinomycetota</taxon>
        <taxon>Actinomycetes</taxon>
        <taxon>Kitasatosporales</taxon>
        <taxon>Streptomycetaceae</taxon>
        <taxon>Streptomyces</taxon>
    </lineage>
</organism>
<evidence type="ECO:0000256" key="1">
    <source>
        <dbReference type="SAM" id="MobiDB-lite"/>
    </source>
</evidence>
<gene>
    <name evidence="2" type="ORF">GCM10011578_013490</name>
</gene>
<dbReference type="AlphaFoldDB" id="A0A917UHD7"/>
<proteinExistence type="predicted"/>